<organism evidence="2 3">
    <name type="scientific">Stomoxys calcitrans</name>
    <name type="common">Stable fly</name>
    <name type="synonym">Conops calcitrans</name>
    <dbReference type="NCBI Taxonomy" id="35570"/>
    <lineage>
        <taxon>Eukaryota</taxon>
        <taxon>Metazoa</taxon>
        <taxon>Ecdysozoa</taxon>
        <taxon>Arthropoda</taxon>
        <taxon>Hexapoda</taxon>
        <taxon>Insecta</taxon>
        <taxon>Pterygota</taxon>
        <taxon>Neoptera</taxon>
        <taxon>Endopterygota</taxon>
        <taxon>Diptera</taxon>
        <taxon>Brachycera</taxon>
        <taxon>Muscomorpha</taxon>
        <taxon>Muscoidea</taxon>
        <taxon>Muscidae</taxon>
        <taxon>Stomoxys</taxon>
    </lineage>
</organism>
<sequence>MNIVFRCISIAVLGVLLQITTVYSACQECMSTNDAYCVDEESYYLCLNGNTPSTSKLYKCETGHVCTADEKICLPRKGAANVENEPVCGGGCNICPTTGRYTCVSRTEFGRCVNNEITMTSSCEEGFICSVELLSKTNAICAPKCVADFYGAAATCHNDEVITTTTTQIPVDPTTYQSQCLLALSQQTSNIYYIRNNADPECRSYLYCEKFNDGEVEALLMRCKTGYFNSVLLKCQADFPAECAAPIDPQTLNDMEG</sequence>
<accession>A0A1I8PV32</accession>
<reference evidence="2" key="1">
    <citation type="submission" date="2020-05" db="UniProtKB">
        <authorList>
            <consortium name="EnsemblMetazoa"/>
        </authorList>
    </citation>
    <scope>IDENTIFICATION</scope>
    <source>
        <strain evidence="2">USDA</strain>
    </source>
</reference>
<feature type="signal peptide" evidence="1">
    <location>
        <begin position="1"/>
        <end position="24"/>
    </location>
</feature>
<evidence type="ECO:0000313" key="2">
    <source>
        <dbReference type="EnsemblMetazoa" id="SCAU011402-PA"/>
    </source>
</evidence>
<keyword evidence="1" id="KW-0732">Signal</keyword>
<dbReference type="Proteomes" id="UP000095300">
    <property type="component" value="Unassembled WGS sequence"/>
</dbReference>
<dbReference type="KEGG" id="scac:106087982"/>
<protein>
    <recommendedName>
        <fullName evidence="4">Chitin-binding type-2 domain-containing protein</fullName>
    </recommendedName>
</protein>
<proteinExistence type="predicted"/>
<gene>
    <name evidence="2" type="primary">106087982</name>
</gene>
<dbReference type="STRING" id="35570.A0A1I8PV32"/>
<evidence type="ECO:0000256" key="1">
    <source>
        <dbReference type="SAM" id="SignalP"/>
    </source>
</evidence>
<dbReference type="VEuPathDB" id="VectorBase:SCAU011402"/>
<dbReference type="AlphaFoldDB" id="A0A1I8PV32"/>
<name>A0A1I8PV32_STOCA</name>
<evidence type="ECO:0008006" key="4">
    <source>
        <dbReference type="Google" id="ProtNLM"/>
    </source>
</evidence>
<keyword evidence="3" id="KW-1185">Reference proteome</keyword>
<dbReference type="EnsemblMetazoa" id="SCAU011402-RA">
    <property type="protein sequence ID" value="SCAU011402-PA"/>
    <property type="gene ID" value="SCAU011402"/>
</dbReference>
<feature type="chain" id="PRO_5009327273" description="Chitin-binding type-2 domain-containing protein" evidence="1">
    <location>
        <begin position="25"/>
        <end position="257"/>
    </location>
</feature>
<evidence type="ECO:0000313" key="3">
    <source>
        <dbReference type="Proteomes" id="UP000095300"/>
    </source>
</evidence>
<dbReference type="OrthoDB" id="7987789at2759"/>